<evidence type="ECO:0000256" key="2">
    <source>
        <dbReference type="ARBA" id="ARBA00010973"/>
    </source>
</evidence>
<dbReference type="Gene3D" id="3.20.20.370">
    <property type="entry name" value="Glycoside hydrolase/deacetylase"/>
    <property type="match status" value="1"/>
</dbReference>
<dbReference type="CDD" id="cd10938">
    <property type="entry name" value="CE4_HpPgdA_like"/>
    <property type="match status" value="1"/>
</dbReference>
<name>A0A512N327_9HYPH</name>
<dbReference type="GO" id="GO:0016810">
    <property type="term" value="F:hydrolase activity, acting on carbon-nitrogen (but not peptide) bonds"/>
    <property type="evidence" value="ECO:0007669"/>
    <property type="project" value="InterPro"/>
</dbReference>
<feature type="domain" description="NodB homology" evidence="5">
    <location>
        <begin position="26"/>
        <end position="264"/>
    </location>
</feature>
<protein>
    <recommendedName>
        <fullName evidence="3">Chitooligosaccharide deacetylase</fullName>
    </recommendedName>
    <alternativeName>
        <fullName evidence="4">Nodulation protein B</fullName>
    </alternativeName>
</protein>
<comment type="caution">
    <text evidence="6">The sequence shown here is derived from an EMBL/GenBank/DDBJ whole genome shotgun (WGS) entry which is preliminary data.</text>
</comment>
<evidence type="ECO:0000256" key="1">
    <source>
        <dbReference type="ARBA" id="ARBA00003236"/>
    </source>
</evidence>
<reference evidence="6 7" key="1">
    <citation type="submission" date="2019-07" db="EMBL/GenBank/DDBJ databases">
        <title>Whole genome shotgun sequence of Reyranella soli NBRC 108950.</title>
        <authorList>
            <person name="Hosoyama A."/>
            <person name="Uohara A."/>
            <person name="Ohji S."/>
            <person name="Ichikawa N."/>
        </authorList>
    </citation>
    <scope>NUCLEOTIDE SEQUENCE [LARGE SCALE GENOMIC DNA]</scope>
    <source>
        <strain evidence="6 7">NBRC 108950</strain>
    </source>
</reference>
<dbReference type="RefSeq" id="WP_147146000.1">
    <property type="nucleotide sequence ID" value="NZ_BKAJ01000009.1"/>
</dbReference>
<dbReference type="EMBL" id="BKAJ01000009">
    <property type="protein sequence ID" value="GEP53394.1"/>
    <property type="molecule type" value="Genomic_DNA"/>
</dbReference>
<dbReference type="InterPro" id="IPR037950">
    <property type="entry name" value="PgdA-like"/>
</dbReference>
<dbReference type="OrthoDB" id="9784220at2"/>
<evidence type="ECO:0000313" key="6">
    <source>
        <dbReference type="EMBL" id="GEP53394.1"/>
    </source>
</evidence>
<sequence length="286" mass="32761">MSRHIVCLTFDHDHLSGFIARGLTTPTVISRGEYDVVVIPRLVSLLDRYNIKATFFTPGHTIDSTPHAVTPYVEAGHELAHHGWTHRLPASLSREEEEEEIVRGNESIKRISGRTARGYRSPAWDLSPHSIELLQKHGIQYDSSLMGHDYDCYFARQGDVAELMTPFVRGRETTLVEMPISWSLDDFPHFEYMRLPNGSVMPGLMNATNVLENFVDDYTYMTRVQPDFGILTYTFHPHVIGRGHRMMMLERLIQKLMEGGAEFMTMEAAMHEWLARRQQADKIAAE</sequence>
<evidence type="ECO:0000313" key="7">
    <source>
        <dbReference type="Proteomes" id="UP000321058"/>
    </source>
</evidence>
<evidence type="ECO:0000256" key="4">
    <source>
        <dbReference type="ARBA" id="ARBA00032976"/>
    </source>
</evidence>
<dbReference type="PROSITE" id="PS51677">
    <property type="entry name" value="NODB"/>
    <property type="match status" value="1"/>
</dbReference>
<dbReference type="GO" id="GO:0005975">
    <property type="term" value="P:carbohydrate metabolic process"/>
    <property type="evidence" value="ECO:0007669"/>
    <property type="project" value="InterPro"/>
</dbReference>
<keyword evidence="7" id="KW-1185">Reference proteome</keyword>
<accession>A0A512N327</accession>
<dbReference type="SUPFAM" id="SSF88713">
    <property type="entry name" value="Glycoside hydrolase/deacetylase"/>
    <property type="match status" value="1"/>
</dbReference>
<dbReference type="Proteomes" id="UP000321058">
    <property type="component" value="Unassembled WGS sequence"/>
</dbReference>
<comment type="similarity">
    <text evidence="2">Belongs to the polysaccharide deacetylase family.</text>
</comment>
<organism evidence="6 7">
    <name type="scientific">Reyranella soli</name>
    <dbReference type="NCBI Taxonomy" id="1230389"/>
    <lineage>
        <taxon>Bacteria</taxon>
        <taxon>Pseudomonadati</taxon>
        <taxon>Pseudomonadota</taxon>
        <taxon>Alphaproteobacteria</taxon>
        <taxon>Hyphomicrobiales</taxon>
        <taxon>Reyranellaceae</taxon>
        <taxon>Reyranella</taxon>
    </lineage>
</organism>
<proteinExistence type="inferred from homology"/>
<evidence type="ECO:0000256" key="3">
    <source>
        <dbReference type="ARBA" id="ARBA00020071"/>
    </source>
</evidence>
<dbReference type="PANTHER" id="PTHR47561">
    <property type="entry name" value="POLYSACCHARIDE DEACETYLASE FAMILY PROTEIN (AFU_ORTHOLOGUE AFUA_6G05030)"/>
    <property type="match status" value="1"/>
</dbReference>
<dbReference type="InterPro" id="IPR011330">
    <property type="entry name" value="Glyco_hydro/deAcase_b/a-brl"/>
</dbReference>
<dbReference type="InterPro" id="IPR002509">
    <property type="entry name" value="NODB_dom"/>
</dbReference>
<comment type="function">
    <text evidence="1">Is involved in generating a small heat-stable compound (Nod), an acylated oligomer of N-acetylglucosamine, that stimulates mitosis in various plant protoplasts.</text>
</comment>
<gene>
    <name evidence="6" type="ORF">RSO01_05600</name>
</gene>
<dbReference type="PANTHER" id="PTHR47561:SF1">
    <property type="entry name" value="POLYSACCHARIDE DEACETYLASE FAMILY PROTEIN (AFU_ORTHOLOGUE AFUA_6G05030)"/>
    <property type="match status" value="1"/>
</dbReference>
<dbReference type="Pfam" id="PF01522">
    <property type="entry name" value="Polysacc_deac_1"/>
    <property type="match status" value="1"/>
</dbReference>
<dbReference type="AlphaFoldDB" id="A0A512N327"/>
<evidence type="ECO:0000259" key="5">
    <source>
        <dbReference type="PROSITE" id="PS51677"/>
    </source>
</evidence>